<dbReference type="SMART" id="SM00267">
    <property type="entry name" value="GGDEF"/>
    <property type="match status" value="1"/>
</dbReference>
<keyword evidence="6" id="KW-1185">Reference proteome</keyword>
<name>A0ABT8DSE7_9BURK</name>
<dbReference type="PANTHER" id="PTHR45138">
    <property type="entry name" value="REGULATORY COMPONENTS OF SENSORY TRANSDUCTION SYSTEM"/>
    <property type="match status" value="1"/>
</dbReference>
<evidence type="ECO:0000256" key="1">
    <source>
        <dbReference type="ARBA" id="ARBA00012528"/>
    </source>
</evidence>
<dbReference type="PANTHER" id="PTHR45138:SF9">
    <property type="entry name" value="DIGUANYLATE CYCLASE DGCM-RELATED"/>
    <property type="match status" value="1"/>
</dbReference>
<dbReference type="InterPro" id="IPR029787">
    <property type="entry name" value="Nucleotide_cyclase"/>
</dbReference>
<evidence type="ECO:0000313" key="5">
    <source>
        <dbReference type="EMBL" id="MDN3921249.1"/>
    </source>
</evidence>
<evidence type="ECO:0000256" key="2">
    <source>
        <dbReference type="ARBA" id="ARBA00034247"/>
    </source>
</evidence>
<comment type="catalytic activity">
    <reaction evidence="2">
        <text>2 GTP = 3',3'-c-di-GMP + 2 diphosphate</text>
        <dbReference type="Rhea" id="RHEA:24898"/>
        <dbReference type="ChEBI" id="CHEBI:33019"/>
        <dbReference type="ChEBI" id="CHEBI:37565"/>
        <dbReference type="ChEBI" id="CHEBI:58805"/>
        <dbReference type="EC" id="2.7.7.65"/>
    </reaction>
</comment>
<dbReference type="InterPro" id="IPR043128">
    <property type="entry name" value="Rev_trsase/Diguanyl_cyclase"/>
</dbReference>
<dbReference type="Gene3D" id="3.30.450.40">
    <property type="match status" value="1"/>
</dbReference>
<evidence type="ECO:0000313" key="6">
    <source>
        <dbReference type="Proteomes" id="UP001228044"/>
    </source>
</evidence>
<dbReference type="InterPro" id="IPR050469">
    <property type="entry name" value="Diguanylate_Cyclase"/>
</dbReference>
<comment type="caution">
    <text evidence="5">The sequence shown here is derived from an EMBL/GenBank/DDBJ whole genome shotgun (WGS) entry which is preliminary data.</text>
</comment>
<dbReference type="PROSITE" id="PS50887">
    <property type="entry name" value="GGDEF"/>
    <property type="match status" value="1"/>
</dbReference>
<sequence length="379" mass="41731">MKAGTDDHHRMQEQLERENQALRRQLERLLREARSNEDKMRRFDQLEHRLIGARSIVELLRLLLAEYKSAFGIEFVGLALVDRDLETARLLEAELREDPLLRQGLRLLPSAAPLQQLFGEAAPPRPRLGAFDAECHGALFEGAPRGAIASVALLPLARHGALIGSLHFGSRDAARYEAGTGTHFLERLGGIVGVCLESALNQERLKLDGLTDGLTGVHNRRYFEHRCQIEIAQARRYRHPLACMFLDLDGFKRINDGHGHQSGDEVLRAVGQAIQGQLRAGDTIARYGGEEFVVLLPQTPAQHAREIAERIRQSIAARPVPVPGAQQPLAVTISIGLAMLSAEPSGREAGELAAGLVAAADKALYRAKHGGRNRVVFEE</sequence>
<evidence type="ECO:0000256" key="3">
    <source>
        <dbReference type="SAM" id="Coils"/>
    </source>
</evidence>
<keyword evidence="3" id="KW-0175">Coiled coil</keyword>
<feature type="domain" description="GGDEF" evidence="4">
    <location>
        <begin position="239"/>
        <end position="379"/>
    </location>
</feature>
<dbReference type="SUPFAM" id="SSF55073">
    <property type="entry name" value="Nucleotide cyclase"/>
    <property type="match status" value="1"/>
</dbReference>
<dbReference type="CDD" id="cd01949">
    <property type="entry name" value="GGDEF"/>
    <property type="match status" value="1"/>
</dbReference>
<dbReference type="EC" id="2.7.7.65" evidence="1"/>
<gene>
    <name evidence="5" type="ORF">QWJ38_13230</name>
</gene>
<dbReference type="Proteomes" id="UP001228044">
    <property type="component" value="Unassembled WGS sequence"/>
</dbReference>
<dbReference type="Gene3D" id="3.30.70.270">
    <property type="match status" value="1"/>
</dbReference>
<dbReference type="InterPro" id="IPR007435">
    <property type="entry name" value="DUF484"/>
</dbReference>
<dbReference type="NCBIfam" id="TIGR00254">
    <property type="entry name" value="GGDEF"/>
    <property type="match status" value="1"/>
</dbReference>
<dbReference type="Pfam" id="PF04340">
    <property type="entry name" value="DUF484"/>
    <property type="match status" value="1"/>
</dbReference>
<evidence type="ECO:0000259" key="4">
    <source>
        <dbReference type="PROSITE" id="PS50887"/>
    </source>
</evidence>
<dbReference type="InterPro" id="IPR029016">
    <property type="entry name" value="GAF-like_dom_sf"/>
</dbReference>
<accession>A0ABT8DSE7</accession>
<dbReference type="InterPro" id="IPR000160">
    <property type="entry name" value="GGDEF_dom"/>
</dbReference>
<dbReference type="RefSeq" id="WP_290359550.1">
    <property type="nucleotide sequence ID" value="NZ_JAUHHC010000003.1"/>
</dbReference>
<organism evidence="5 6">
    <name type="scientific">Roseateles violae</name>
    <dbReference type="NCBI Taxonomy" id="3058042"/>
    <lineage>
        <taxon>Bacteria</taxon>
        <taxon>Pseudomonadati</taxon>
        <taxon>Pseudomonadota</taxon>
        <taxon>Betaproteobacteria</taxon>
        <taxon>Burkholderiales</taxon>
        <taxon>Sphaerotilaceae</taxon>
        <taxon>Roseateles</taxon>
    </lineage>
</organism>
<dbReference type="SUPFAM" id="SSF55781">
    <property type="entry name" value="GAF domain-like"/>
    <property type="match status" value="1"/>
</dbReference>
<protein>
    <recommendedName>
        <fullName evidence="1">diguanylate cyclase</fullName>
        <ecNumber evidence="1">2.7.7.65</ecNumber>
    </recommendedName>
</protein>
<feature type="coiled-coil region" evidence="3">
    <location>
        <begin position="5"/>
        <end position="46"/>
    </location>
</feature>
<dbReference type="Pfam" id="PF00990">
    <property type="entry name" value="GGDEF"/>
    <property type="match status" value="1"/>
</dbReference>
<reference evidence="5 6" key="1">
    <citation type="submission" date="2023-06" db="EMBL/GenBank/DDBJ databases">
        <title>Pelomonas sp. PFR6 16S ribosomal RNA gene Genome sequencing and assembly.</title>
        <authorList>
            <person name="Woo H."/>
        </authorList>
    </citation>
    <scope>NUCLEOTIDE SEQUENCE [LARGE SCALE GENOMIC DNA]</scope>
    <source>
        <strain evidence="5 6">PFR6</strain>
    </source>
</reference>
<proteinExistence type="predicted"/>
<dbReference type="EMBL" id="JAUHHC010000003">
    <property type="protein sequence ID" value="MDN3921249.1"/>
    <property type="molecule type" value="Genomic_DNA"/>
</dbReference>